<gene>
    <name evidence="5" type="ORF">SAMN05421734_101439</name>
</gene>
<evidence type="ECO:0000259" key="4">
    <source>
        <dbReference type="SMART" id="SM00382"/>
    </source>
</evidence>
<comment type="similarity">
    <text evidence="1">Belongs to the IS21/IS1162 putative ATP-binding protein family.</text>
</comment>
<dbReference type="RefSeq" id="WP_425438849.1">
    <property type="nucleotide sequence ID" value="NZ_FMYI01000001.1"/>
</dbReference>
<reference evidence="6" key="1">
    <citation type="submission" date="2016-09" db="EMBL/GenBank/DDBJ databases">
        <authorList>
            <person name="Varghese N."/>
            <person name="Submissions S."/>
        </authorList>
    </citation>
    <scope>NUCLEOTIDE SEQUENCE [LARGE SCALE GENOMIC DNA]</scope>
    <source>
        <strain evidence="6">S5</strain>
    </source>
</reference>
<dbReference type="PANTHER" id="PTHR30050">
    <property type="entry name" value="CHROMOSOMAL REPLICATION INITIATOR PROTEIN DNAA"/>
    <property type="match status" value="1"/>
</dbReference>
<keyword evidence="2" id="KW-0547">Nucleotide-binding</keyword>
<name>A0A1G6GRG5_9BACI</name>
<dbReference type="InterPro" id="IPR003593">
    <property type="entry name" value="AAA+_ATPase"/>
</dbReference>
<dbReference type="Pfam" id="PF01695">
    <property type="entry name" value="IstB_IS21"/>
    <property type="match status" value="1"/>
</dbReference>
<dbReference type="SMART" id="SM00382">
    <property type="entry name" value="AAA"/>
    <property type="match status" value="1"/>
</dbReference>
<evidence type="ECO:0000313" key="6">
    <source>
        <dbReference type="Proteomes" id="UP000242949"/>
    </source>
</evidence>
<dbReference type="STRING" id="1612202.SAMN05421734_101439"/>
<dbReference type="InterPro" id="IPR047661">
    <property type="entry name" value="IstB"/>
</dbReference>
<sequence>MMTLESLQKQFKTLRLAETSEYLPDLIRCAESKDWTYRELLTEMASYELKRRGEKQIERQLKWAAFPAHTTLEMYNLNEQQTLSQKQIKQLSELTWIDQLYNLVLLGTAGVGKTHLATALGIKAVHQGYQVMYITMEELIRHLKAEEFTRKAQIKMKRIRAANLVIIDDLMFMAMDQREANLFFHLINDLHDKASIILTSSKGPSEWGDLLGDQGITTAILDRILHRIEVIQFQGEDSHRMKNRTSIFKEESVQNQLAKSVHFYLTLTTYKQNYKKQRN</sequence>
<feature type="domain" description="AAA+ ATPase" evidence="4">
    <location>
        <begin position="99"/>
        <end position="232"/>
    </location>
</feature>
<proteinExistence type="inferred from homology"/>
<accession>A0A1G6GRG5</accession>
<dbReference type="PIRSF" id="PIRSF003073">
    <property type="entry name" value="DNAC_TnpB_IstB"/>
    <property type="match status" value="1"/>
</dbReference>
<evidence type="ECO:0000256" key="1">
    <source>
        <dbReference type="ARBA" id="ARBA00008059"/>
    </source>
</evidence>
<keyword evidence="6" id="KW-1185">Reference proteome</keyword>
<dbReference type="SUPFAM" id="SSF52540">
    <property type="entry name" value="P-loop containing nucleoside triphosphate hydrolases"/>
    <property type="match status" value="1"/>
</dbReference>
<evidence type="ECO:0000313" key="5">
    <source>
        <dbReference type="EMBL" id="SDB84632.1"/>
    </source>
</evidence>
<dbReference type="NCBIfam" id="NF038214">
    <property type="entry name" value="IS21_help_AAA"/>
    <property type="match status" value="1"/>
</dbReference>
<keyword evidence="3" id="KW-0067">ATP-binding</keyword>
<dbReference type="InterPro" id="IPR020591">
    <property type="entry name" value="Chromosome_initiator_DnaA-like"/>
</dbReference>
<dbReference type="PRINTS" id="PR00051">
    <property type="entry name" value="DNAA"/>
</dbReference>
<dbReference type="GO" id="GO:0005524">
    <property type="term" value="F:ATP binding"/>
    <property type="evidence" value="ECO:0007669"/>
    <property type="project" value="UniProtKB-KW"/>
</dbReference>
<dbReference type="InterPro" id="IPR027417">
    <property type="entry name" value="P-loop_NTPase"/>
</dbReference>
<evidence type="ECO:0000256" key="3">
    <source>
        <dbReference type="ARBA" id="ARBA00022840"/>
    </source>
</evidence>
<dbReference type="CDD" id="cd00009">
    <property type="entry name" value="AAA"/>
    <property type="match status" value="1"/>
</dbReference>
<dbReference type="InterPro" id="IPR002611">
    <property type="entry name" value="IstB_ATP-bd"/>
</dbReference>
<dbReference type="GO" id="GO:0006260">
    <property type="term" value="P:DNA replication"/>
    <property type="evidence" value="ECO:0007669"/>
    <property type="project" value="TreeGrafter"/>
</dbReference>
<organism evidence="5 6">
    <name type="scientific">Pelagirhabdus alkalitolerans</name>
    <dbReference type="NCBI Taxonomy" id="1612202"/>
    <lineage>
        <taxon>Bacteria</taxon>
        <taxon>Bacillati</taxon>
        <taxon>Bacillota</taxon>
        <taxon>Bacilli</taxon>
        <taxon>Bacillales</taxon>
        <taxon>Bacillaceae</taxon>
        <taxon>Pelagirhabdus</taxon>
    </lineage>
</organism>
<dbReference type="PANTHER" id="PTHR30050:SF4">
    <property type="entry name" value="ATP-BINDING PROTEIN RV3427C IN INSERTION SEQUENCE-RELATED"/>
    <property type="match status" value="1"/>
</dbReference>
<dbReference type="Gene3D" id="3.40.50.300">
    <property type="entry name" value="P-loop containing nucleotide triphosphate hydrolases"/>
    <property type="match status" value="1"/>
</dbReference>
<protein>
    <submittedName>
        <fullName evidence="5">DNA replication protein DnaC</fullName>
    </submittedName>
</protein>
<dbReference type="InterPro" id="IPR028350">
    <property type="entry name" value="DNAC/IstB-like"/>
</dbReference>
<dbReference type="EMBL" id="FMYI01000001">
    <property type="protein sequence ID" value="SDB84632.1"/>
    <property type="molecule type" value="Genomic_DNA"/>
</dbReference>
<evidence type="ECO:0000256" key="2">
    <source>
        <dbReference type="ARBA" id="ARBA00022741"/>
    </source>
</evidence>
<dbReference type="AlphaFoldDB" id="A0A1G6GRG5"/>
<dbReference type="Proteomes" id="UP000242949">
    <property type="component" value="Unassembled WGS sequence"/>
</dbReference>